<sequence>VTPDGASALDVQWSGVVDVQNRVKGYIIEIRNSDTPVWQEIGGITHHDAVKRSYLKKLTGLDADTLYFVRIKVVDHKQRVGGASPEAQGRTGCAAPTSPPTN</sequence>
<feature type="region of interest" description="Disordered" evidence="1">
    <location>
        <begin position="79"/>
        <end position="102"/>
    </location>
</feature>
<accession>A0A2G9T4S1</accession>
<evidence type="ECO:0000313" key="3">
    <source>
        <dbReference type="EMBL" id="PIO52946.1"/>
    </source>
</evidence>
<evidence type="ECO:0000259" key="2">
    <source>
        <dbReference type="PROSITE" id="PS50853"/>
    </source>
</evidence>
<dbReference type="PROSITE" id="PS50853">
    <property type="entry name" value="FN3"/>
    <property type="match status" value="1"/>
</dbReference>
<organism evidence="3 4">
    <name type="scientific">Teladorsagia circumcincta</name>
    <name type="common">Brown stomach worm</name>
    <name type="synonym">Ostertagia circumcincta</name>
    <dbReference type="NCBI Taxonomy" id="45464"/>
    <lineage>
        <taxon>Eukaryota</taxon>
        <taxon>Metazoa</taxon>
        <taxon>Ecdysozoa</taxon>
        <taxon>Nematoda</taxon>
        <taxon>Chromadorea</taxon>
        <taxon>Rhabditida</taxon>
        <taxon>Rhabditina</taxon>
        <taxon>Rhabditomorpha</taxon>
        <taxon>Strongyloidea</taxon>
        <taxon>Trichostrongylidae</taxon>
        <taxon>Teladorsagia</taxon>
    </lineage>
</organism>
<dbReference type="Pfam" id="PF00041">
    <property type="entry name" value="fn3"/>
    <property type="match status" value="1"/>
</dbReference>
<reference evidence="3 4" key="1">
    <citation type="submission" date="2015-09" db="EMBL/GenBank/DDBJ databases">
        <title>Draft genome of the parasitic nematode Teladorsagia circumcincta isolate WARC Sus (inbred).</title>
        <authorList>
            <person name="Mitreva M."/>
        </authorList>
    </citation>
    <scope>NUCLEOTIDE SEQUENCE [LARGE SCALE GENOMIC DNA]</scope>
    <source>
        <strain evidence="3 4">S</strain>
    </source>
</reference>
<protein>
    <submittedName>
        <fullName evidence="3">Fibronectin type III domain protein</fullName>
    </submittedName>
</protein>
<feature type="non-terminal residue" evidence="3">
    <location>
        <position position="102"/>
    </location>
</feature>
<dbReference type="CDD" id="cd00063">
    <property type="entry name" value="FN3"/>
    <property type="match status" value="1"/>
</dbReference>
<dbReference type="InterPro" id="IPR013783">
    <property type="entry name" value="Ig-like_fold"/>
</dbReference>
<feature type="domain" description="Fibronectin type-III" evidence="2">
    <location>
        <begin position="1"/>
        <end position="94"/>
    </location>
</feature>
<dbReference type="OrthoDB" id="5969272at2759"/>
<dbReference type="Proteomes" id="UP000230423">
    <property type="component" value="Unassembled WGS sequence"/>
</dbReference>
<dbReference type="InterPro" id="IPR036116">
    <property type="entry name" value="FN3_sf"/>
</dbReference>
<dbReference type="InterPro" id="IPR003961">
    <property type="entry name" value="FN3_dom"/>
</dbReference>
<evidence type="ECO:0000256" key="1">
    <source>
        <dbReference type="SAM" id="MobiDB-lite"/>
    </source>
</evidence>
<keyword evidence="4" id="KW-1185">Reference proteome</keyword>
<name>A0A2G9T4S1_TELCI</name>
<dbReference type="AlphaFoldDB" id="A0A2G9T4S1"/>
<evidence type="ECO:0000313" key="4">
    <source>
        <dbReference type="Proteomes" id="UP000230423"/>
    </source>
</evidence>
<proteinExistence type="predicted"/>
<dbReference type="Gene3D" id="2.60.40.10">
    <property type="entry name" value="Immunoglobulins"/>
    <property type="match status" value="1"/>
</dbReference>
<dbReference type="EMBL" id="KZ422788">
    <property type="protein sequence ID" value="PIO52946.1"/>
    <property type="molecule type" value="Genomic_DNA"/>
</dbReference>
<dbReference type="SUPFAM" id="SSF49265">
    <property type="entry name" value="Fibronectin type III"/>
    <property type="match status" value="1"/>
</dbReference>
<feature type="non-terminal residue" evidence="3">
    <location>
        <position position="1"/>
    </location>
</feature>
<gene>
    <name evidence="3" type="ORF">TELCIR_25739</name>
</gene>